<gene>
    <name evidence="1" type="ORF">LAMI_0C04170G</name>
</gene>
<dbReference type="Pfam" id="PF10806">
    <property type="entry name" value="SAM35"/>
    <property type="match status" value="1"/>
</dbReference>
<evidence type="ECO:0000313" key="2">
    <source>
        <dbReference type="Proteomes" id="UP000191024"/>
    </source>
</evidence>
<name>A0A1G4J2L3_9SACH</name>
<reference evidence="2" key="1">
    <citation type="submission" date="2016-03" db="EMBL/GenBank/DDBJ databases">
        <authorList>
            <person name="Devillers H."/>
        </authorList>
    </citation>
    <scope>NUCLEOTIDE SEQUENCE [LARGE SCALE GENOMIC DNA]</scope>
</reference>
<dbReference type="AlphaFoldDB" id="A0A1G4J2L3"/>
<dbReference type="OrthoDB" id="198787at2759"/>
<organism evidence="1 2">
    <name type="scientific">Lachancea mirantina</name>
    <dbReference type="NCBI Taxonomy" id="1230905"/>
    <lineage>
        <taxon>Eukaryota</taxon>
        <taxon>Fungi</taxon>
        <taxon>Dikarya</taxon>
        <taxon>Ascomycota</taxon>
        <taxon>Saccharomycotina</taxon>
        <taxon>Saccharomycetes</taxon>
        <taxon>Saccharomycetales</taxon>
        <taxon>Saccharomycetaceae</taxon>
        <taxon>Lachancea</taxon>
    </lineage>
</organism>
<protein>
    <submittedName>
        <fullName evidence="1">LAMI_0C04170g1_1</fullName>
    </submittedName>
</protein>
<dbReference type="Proteomes" id="UP000191024">
    <property type="component" value="Chromosome C"/>
</dbReference>
<dbReference type="EMBL" id="LT598466">
    <property type="protein sequence ID" value="SCU83684.1"/>
    <property type="molecule type" value="Genomic_DNA"/>
</dbReference>
<evidence type="ECO:0000313" key="1">
    <source>
        <dbReference type="EMBL" id="SCU83684.1"/>
    </source>
</evidence>
<sequence length="336" mass="37019">MVDFGNVPGPVKAIFNKFPLQMYPPVASDYEDFEGDESMRRSYFEGQNAVQTSGADTFALGVYNVFEHGDTSRLLASDPWCLFTQLALCRKSRLKLGTRAGLGGAQRTKQSTKQSTAPQHSMVTLSPLAAVDASLPVLIEGSSRRFVRSTEGINEILRSRIKDCEDVVYAALWDSVVYDAWIAETVFGAPRDHVLRTYAFDYKANGAVLSYVSRRNVTMALLKRNGFELRHAALSRYADSPAGPMAGPMAGPVAGLLDPIVENAQRTLQQFESLLADDEQTFFSSSDSAGMLDLKVASYTTCLLHCASSESRLAEYLRRRCPQLVAHSLLVVQQYC</sequence>
<dbReference type="STRING" id="1230905.A0A1G4J2L3"/>
<dbReference type="InterPro" id="IPR021211">
    <property type="entry name" value="SAM35"/>
</dbReference>
<keyword evidence="2" id="KW-1185">Reference proteome</keyword>
<accession>A0A1G4J2L3</accession>
<proteinExistence type="predicted"/>